<evidence type="ECO:0000313" key="6">
    <source>
        <dbReference type="Proteomes" id="UP001596042"/>
    </source>
</evidence>
<dbReference type="PANTHER" id="PTHR46797">
    <property type="entry name" value="HTH-TYPE TRANSCRIPTIONAL REGULATOR"/>
    <property type="match status" value="1"/>
</dbReference>
<accession>A0ABV9H240</accession>
<dbReference type="SUPFAM" id="SSF51182">
    <property type="entry name" value="RmlC-like cupins"/>
    <property type="match status" value="1"/>
</dbReference>
<dbReference type="InterPro" id="IPR010982">
    <property type="entry name" value="Lambda_DNA-bd_dom_sf"/>
</dbReference>
<dbReference type="PROSITE" id="PS50943">
    <property type="entry name" value="HTH_CROC1"/>
    <property type="match status" value="1"/>
</dbReference>
<feature type="domain" description="HTH cro/C1-type" evidence="4">
    <location>
        <begin position="101"/>
        <end position="155"/>
    </location>
</feature>
<dbReference type="InterPro" id="IPR013096">
    <property type="entry name" value="Cupin_2"/>
</dbReference>
<sequence length="274" mass="30392">MKDFHLKIAEAARALGVSPSTLRLWEQQGLIEPVRTPSGQRLYDAELLDRLKTIAWLRNEKGLNSVAIRESLAEEQPPAAPRSPDISAERRDDEMPVGAKLREMRRKSRQTLESVARATGTSVSQLSTFERTSQGLSVTALHAVAKHFGTTIAILSGQASGEDRASLVRNGEWTSWPTSSTGVTVHDLAKGNRLMQCNRFDLAPGASSEGSYQHEGEEFIYVLSGSFQIVLDGDQFYELHTGDSFYFESKRPHSWRNLAEGTTTLIWINTPATF</sequence>
<dbReference type="Gene3D" id="1.10.260.40">
    <property type="entry name" value="lambda repressor-like DNA-binding domains"/>
    <property type="match status" value="1"/>
</dbReference>
<dbReference type="InterPro" id="IPR001387">
    <property type="entry name" value="Cro/C1-type_HTH"/>
</dbReference>
<evidence type="ECO:0000259" key="3">
    <source>
        <dbReference type="PROSITE" id="PS50937"/>
    </source>
</evidence>
<dbReference type="Pfam" id="PF13560">
    <property type="entry name" value="HTH_31"/>
    <property type="match status" value="1"/>
</dbReference>
<reference evidence="6" key="1">
    <citation type="journal article" date="2019" name="Int. J. Syst. Evol. Microbiol.">
        <title>The Global Catalogue of Microorganisms (GCM) 10K type strain sequencing project: providing services to taxonomists for standard genome sequencing and annotation.</title>
        <authorList>
            <consortium name="The Broad Institute Genomics Platform"/>
            <consortium name="The Broad Institute Genome Sequencing Center for Infectious Disease"/>
            <person name="Wu L."/>
            <person name="Ma J."/>
        </authorList>
    </citation>
    <scope>NUCLEOTIDE SEQUENCE [LARGE SCALE GENOMIC DNA]</scope>
    <source>
        <strain evidence="6">CGMCC 1.15731</strain>
    </source>
</reference>
<dbReference type="InterPro" id="IPR014710">
    <property type="entry name" value="RmlC-like_jellyroll"/>
</dbReference>
<dbReference type="SMART" id="SM00530">
    <property type="entry name" value="HTH_XRE"/>
    <property type="match status" value="1"/>
</dbReference>
<dbReference type="Pfam" id="PF13411">
    <property type="entry name" value="MerR_1"/>
    <property type="match status" value="1"/>
</dbReference>
<dbReference type="SMART" id="SM00422">
    <property type="entry name" value="HTH_MERR"/>
    <property type="match status" value="1"/>
</dbReference>
<dbReference type="InterPro" id="IPR011051">
    <property type="entry name" value="RmlC_Cupin_sf"/>
</dbReference>
<feature type="region of interest" description="Disordered" evidence="2">
    <location>
        <begin position="72"/>
        <end position="96"/>
    </location>
</feature>
<dbReference type="Pfam" id="PF07883">
    <property type="entry name" value="Cupin_2"/>
    <property type="match status" value="1"/>
</dbReference>
<dbReference type="SUPFAM" id="SSF47413">
    <property type="entry name" value="lambda repressor-like DNA-binding domains"/>
    <property type="match status" value="1"/>
</dbReference>
<dbReference type="Gene3D" id="2.60.120.10">
    <property type="entry name" value="Jelly Rolls"/>
    <property type="match status" value="1"/>
</dbReference>
<dbReference type="CDD" id="cd00093">
    <property type="entry name" value="HTH_XRE"/>
    <property type="match status" value="1"/>
</dbReference>
<dbReference type="PROSITE" id="PS00552">
    <property type="entry name" value="HTH_MERR_1"/>
    <property type="match status" value="1"/>
</dbReference>
<proteinExistence type="predicted"/>
<dbReference type="SUPFAM" id="SSF46955">
    <property type="entry name" value="Putative DNA-binding domain"/>
    <property type="match status" value="1"/>
</dbReference>
<comment type="caution">
    <text evidence="5">The sequence shown here is derived from an EMBL/GenBank/DDBJ whole genome shotgun (WGS) entry which is preliminary data.</text>
</comment>
<evidence type="ECO:0000313" key="5">
    <source>
        <dbReference type="EMBL" id="MFC4624088.1"/>
    </source>
</evidence>
<name>A0ABV9H240_9HYPH</name>
<dbReference type="CDD" id="cd00592">
    <property type="entry name" value="HTH_MerR-like"/>
    <property type="match status" value="1"/>
</dbReference>
<dbReference type="InterPro" id="IPR000551">
    <property type="entry name" value="MerR-type_HTH_dom"/>
</dbReference>
<evidence type="ECO:0000259" key="4">
    <source>
        <dbReference type="PROSITE" id="PS50943"/>
    </source>
</evidence>
<dbReference type="EMBL" id="JBHSEL010000028">
    <property type="protein sequence ID" value="MFC4624088.1"/>
    <property type="molecule type" value="Genomic_DNA"/>
</dbReference>
<dbReference type="CDD" id="cd02209">
    <property type="entry name" value="cupin_XRE_C"/>
    <property type="match status" value="1"/>
</dbReference>
<evidence type="ECO:0000256" key="2">
    <source>
        <dbReference type="SAM" id="MobiDB-lite"/>
    </source>
</evidence>
<evidence type="ECO:0000256" key="1">
    <source>
        <dbReference type="ARBA" id="ARBA00023125"/>
    </source>
</evidence>
<dbReference type="PANTHER" id="PTHR46797:SF1">
    <property type="entry name" value="METHYLPHOSPHONATE SYNTHASE"/>
    <property type="match status" value="1"/>
</dbReference>
<dbReference type="Gene3D" id="1.10.1660.10">
    <property type="match status" value="1"/>
</dbReference>
<dbReference type="RefSeq" id="WP_374834401.1">
    <property type="nucleotide sequence ID" value="NZ_JBHEEZ010000050.1"/>
</dbReference>
<keyword evidence="1" id="KW-0238">DNA-binding</keyword>
<dbReference type="InterPro" id="IPR009061">
    <property type="entry name" value="DNA-bd_dom_put_sf"/>
</dbReference>
<keyword evidence="6" id="KW-1185">Reference proteome</keyword>
<dbReference type="PROSITE" id="PS50937">
    <property type="entry name" value="HTH_MERR_2"/>
    <property type="match status" value="1"/>
</dbReference>
<gene>
    <name evidence="5" type="ORF">ACFO1V_02420</name>
</gene>
<dbReference type="Proteomes" id="UP001596042">
    <property type="component" value="Unassembled WGS sequence"/>
</dbReference>
<organism evidence="5 6">
    <name type="scientific">Daeguia caeni</name>
    <dbReference type="NCBI Taxonomy" id="439612"/>
    <lineage>
        <taxon>Bacteria</taxon>
        <taxon>Pseudomonadati</taxon>
        <taxon>Pseudomonadota</taxon>
        <taxon>Alphaproteobacteria</taxon>
        <taxon>Hyphomicrobiales</taxon>
        <taxon>Brucellaceae</taxon>
        <taxon>Daeguia</taxon>
    </lineage>
</organism>
<feature type="domain" description="HTH merR-type" evidence="3">
    <location>
        <begin position="5"/>
        <end position="74"/>
    </location>
</feature>
<protein>
    <submittedName>
        <fullName evidence="5">MerR family transcriptional regulator</fullName>
    </submittedName>
</protein>
<dbReference type="InterPro" id="IPR050807">
    <property type="entry name" value="TransReg_Diox_bact_type"/>
</dbReference>